<dbReference type="PANTHER" id="PTHR32305:SF15">
    <property type="entry name" value="PROTEIN RHSA-RELATED"/>
    <property type="match status" value="1"/>
</dbReference>
<dbReference type="Gene3D" id="2.180.10.10">
    <property type="entry name" value="RHS repeat-associated core"/>
    <property type="match status" value="1"/>
</dbReference>
<evidence type="ECO:0000313" key="2">
    <source>
        <dbReference type="Proteomes" id="UP000240971"/>
    </source>
</evidence>
<dbReference type="InterPro" id="IPR050708">
    <property type="entry name" value="T6SS_VgrG/RHS"/>
</dbReference>
<organism evidence="1 2">
    <name type="scientific">Chitinophaga niastensis</name>
    <dbReference type="NCBI Taxonomy" id="536980"/>
    <lineage>
        <taxon>Bacteria</taxon>
        <taxon>Pseudomonadati</taxon>
        <taxon>Bacteroidota</taxon>
        <taxon>Chitinophagia</taxon>
        <taxon>Chitinophagales</taxon>
        <taxon>Chitinophagaceae</taxon>
        <taxon>Chitinophaga</taxon>
    </lineage>
</organism>
<dbReference type="EMBL" id="PYAW01000008">
    <property type="protein sequence ID" value="PSL43315.1"/>
    <property type="molecule type" value="Genomic_DNA"/>
</dbReference>
<sequence length="185" mass="19639">MAGISSNALKGSNYPENRMKYNGNELQNKEFSDGSGLEWFDFNARTYDQQLGRFIQIDPLIESGERETLSPYHFAKNNPVKYNDPDGKCPNCLVGGVVGFFVDAAVQVSASVVGSVARGEPVSLGTISRDFSVTQSLAATAAGAITSGLSAVEEAGVSLTVKTVAVNGSVKRLEATGSKWVSESY</sequence>
<gene>
    <name evidence="1" type="ORF">CLV51_1084</name>
</gene>
<keyword evidence="2" id="KW-1185">Reference proteome</keyword>
<dbReference type="NCBIfam" id="TIGR03696">
    <property type="entry name" value="Rhs_assc_core"/>
    <property type="match status" value="1"/>
</dbReference>
<dbReference type="Proteomes" id="UP000240971">
    <property type="component" value="Unassembled WGS sequence"/>
</dbReference>
<comment type="caution">
    <text evidence="1">The sequence shown here is derived from an EMBL/GenBank/DDBJ whole genome shotgun (WGS) entry which is preliminary data.</text>
</comment>
<dbReference type="PANTHER" id="PTHR32305">
    <property type="match status" value="1"/>
</dbReference>
<accession>A0A2P8HAQ8</accession>
<dbReference type="AlphaFoldDB" id="A0A2P8HAQ8"/>
<proteinExistence type="predicted"/>
<dbReference type="InterPro" id="IPR022385">
    <property type="entry name" value="Rhs_assc_core"/>
</dbReference>
<dbReference type="OrthoDB" id="667524at2"/>
<evidence type="ECO:0000313" key="1">
    <source>
        <dbReference type="EMBL" id="PSL43315.1"/>
    </source>
</evidence>
<reference evidence="1 2" key="1">
    <citation type="submission" date="2018-03" db="EMBL/GenBank/DDBJ databases">
        <title>Genomic Encyclopedia of Archaeal and Bacterial Type Strains, Phase II (KMG-II): from individual species to whole genera.</title>
        <authorList>
            <person name="Goeker M."/>
        </authorList>
    </citation>
    <scope>NUCLEOTIDE SEQUENCE [LARGE SCALE GENOMIC DNA]</scope>
    <source>
        <strain evidence="1 2">DSM 24859</strain>
    </source>
</reference>
<protein>
    <submittedName>
        <fullName evidence="1">RHS repeat-associated protein</fullName>
    </submittedName>
</protein>
<name>A0A2P8HAQ8_CHINA</name>